<reference evidence="1 2" key="1">
    <citation type="journal article" date="2019" name="bioRxiv">
        <title>Genomics, evolutionary history and diagnostics of the Alternaria alternata species group including apple and Asian pear pathotypes.</title>
        <authorList>
            <person name="Armitage A.D."/>
            <person name="Cockerton H.M."/>
            <person name="Sreenivasaprasad S."/>
            <person name="Woodhall J.W."/>
            <person name="Lane C.R."/>
            <person name="Harrison R.J."/>
            <person name="Clarkson J.P."/>
        </authorList>
    </citation>
    <scope>NUCLEOTIDE SEQUENCE [LARGE SCALE GENOMIC DNA]</scope>
    <source>
        <strain evidence="1 2">FERA 650</strain>
    </source>
</reference>
<evidence type="ECO:0000313" key="1">
    <source>
        <dbReference type="EMBL" id="KAB2108490.1"/>
    </source>
</evidence>
<dbReference type="Proteomes" id="UP000293547">
    <property type="component" value="Unassembled WGS sequence"/>
</dbReference>
<gene>
    <name evidence="1" type="ORF">AG0111_0g2548</name>
</gene>
<name>A0ACB6FVU1_9PLEO</name>
<accession>A0ACB6FVU1</accession>
<protein>
    <submittedName>
        <fullName evidence="1">Uncharacterized protein</fullName>
    </submittedName>
</protein>
<dbReference type="EMBL" id="PDWZ02000002">
    <property type="protein sequence ID" value="KAB2108490.1"/>
    <property type="molecule type" value="Genomic_DNA"/>
</dbReference>
<comment type="caution">
    <text evidence="1">The sequence shown here is derived from an EMBL/GenBank/DDBJ whole genome shotgun (WGS) entry which is preliminary data.</text>
</comment>
<keyword evidence="2" id="KW-1185">Reference proteome</keyword>
<proteinExistence type="predicted"/>
<evidence type="ECO:0000313" key="2">
    <source>
        <dbReference type="Proteomes" id="UP000293547"/>
    </source>
</evidence>
<organism evidence="1 2">
    <name type="scientific">Alternaria gaisen</name>
    <dbReference type="NCBI Taxonomy" id="167740"/>
    <lineage>
        <taxon>Eukaryota</taxon>
        <taxon>Fungi</taxon>
        <taxon>Dikarya</taxon>
        <taxon>Ascomycota</taxon>
        <taxon>Pezizomycotina</taxon>
        <taxon>Dothideomycetes</taxon>
        <taxon>Pleosporomycetidae</taxon>
        <taxon>Pleosporales</taxon>
        <taxon>Pleosporineae</taxon>
        <taxon>Pleosporaceae</taxon>
        <taxon>Alternaria</taxon>
        <taxon>Alternaria sect. Alternaria</taxon>
    </lineage>
</organism>
<sequence>MKERNIEWYVTTGVLVEDCTGLRWNAGIYNYLLYWHVEGMPAPGEEDAGQKWLQIEPDVVRDWQRENWEADFGEAVMDVEDEPATPIVECLNVTNEQLSPLNKVSSVPLKSALRSQNGPPSPSPSTQSDTDLGSPKREKKVKFHRKKGRRTVLLEVDVEGVPVEEQGKIVQTKVDETDVLSDNEGRSAKNGWGRIE</sequence>